<evidence type="ECO:0000313" key="3">
    <source>
        <dbReference type="EMBL" id="KAF9327697.1"/>
    </source>
</evidence>
<organism evidence="3 4">
    <name type="scientific">Podila minutissima</name>
    <dbReference type="NCBI Taxonomy" id="64525"/>
    <lineage>
        <taxon>Eukaryota</taxon>
        <taxon>Fungi</taxon>
        <taxon>Fungi incertae sedis</taxon>
        <taxon>Mucoromycota</taxon>
        <taxon>Mortierellomycotina</taxon>
        <taxon>Mortierellomycetes</taxon>
        <taxon>Mortierellales</taxon>
        <taxon>Mortierellaceae</taxon>
        <taxon>Podila</taxon>
    </lineage>
</organism>
<feature type="transmembrane region" description="Helical" evidence="2">
    <location>
        <begin position="55"/>
        <end position="74"/>
    </location>
</feature>
<keyword evidence="2" id="KW-0472">Membrane</keyword>
<dbReference type="AlphaFoldDB" id="A0A9P5VJQ8"/>
<sequence>MLKDLARDDTPDVGSGHFPHRSVDKENLDNLSSAYEGDDSEGGIDDQVVGSTSRGLVLLTLLLETAVFLTAAYGESEALGDHWYNSWWVLVINWKTFLWPFFVYYGTLFVLPTLLSQLFNVDISRSQHTRHHRDHGSGPSTSTTTTTTQTMTVLLSPKTTSGMSYFVFKFAITYLLMPRDHGSHYSGIWQGCKALYKYVPATVGLAISGVGVVLALAESVVSAY</sequence>
<feature type="transmembrane region" description="Helical" evidence="2">
    <location>
        <begin position="198"/>
        <end position="217"/>
    </location>
</feature>
<feature type="region of interest" description="Disordered" evidence="1">
    <location>
        <begin position="1"/>
        <end position="24"/>
    </location>
</feature>
<keyword evidence="4" id="KW-1185">Reference proteome</keyword>
<proteinExistence type="predicted"/>
<comment type="caution">
    <text evidence="3">The sequence shown here is derived from an EMBL/GenBank/DDBJ whole genome shotgun (WGS) entry which is preliminary data.</text>
</comment>
<keyword evidence="2" id="KW-0812">Transmembrane</keyword>
<evidence type="ECO:0000256" key="1">
    <source>
        <dbReference type="SAM" id="MobiDB-lite"/>
    </source>
</evidence>
<dbReference type="EMBL" id="JAAAUY010000638">
    <property type="protein sequence ID" value="KAF9327697.1"/>
    <property type="molecule type" value="Genomic_DNA"/>
</dbReference>
<accession>A0A9P5VJQ8</accession>
<reference evidence="3" key="1">
    <citation type="journal article" date="2020" name="Fungal Divers.">
        <title>Resolving the Mortierellaceae phylogeny through synthesis of multi-gene phylogenetics and phylogenomics.</title>
        <authorList>
            <person name="Vandepol N."/>
            <person name="Liber J."/>
            <person name="Desiro A."/>
            <person name="Na H."/>
            <person name="Kennedy M."/>
            <person name="Barry K."/>
            <person name="Grigoriev I.V."/>
            <person name="Miller A.N."/>
            <person name="O'Donnell K."/>
            <person name="Stajich J.E."/>
            <person name="Bonito G."/>
        </authorList>
    </citation>
    <scope>NUCLEOTIDE SEQUENCE</scope>
    <source>
        <strain evidence="3">NVP1</strain>
    </source>
</reference>
<gene>
    <name evidence="3" type="ORF">BG006_009031</name>
</gene>
<feature type="compositionally biased region" description="Basic and acidic residues" evidence="1">
    <location>
        <begin position="1"/>
        <end position="10"/>
    </location>
</feature>
<protein>
    <submittedName>
        <fullName evidence="3">Uncharacterized protein</fullName>
    </submittedName>
</protein>
<name>A0A9P5VJQ8_9FUNG</name>
<evidence type="ECO:0000313" key="4">
    <source>
        <dbReference type="Proteomes" id="UP000696485"/>
    </source>
</evidence>
<keyword evidence="2" id="KW-1133">Transmembrane helix</keyword>
<dbReference type="Proteomes" id="UP000696485">
    <property type="component" value="Unassembled WGS sequence"/>
</dbReference>
<evidence type="ECO:0000256" key="2">
    <source>
        <dbReference type="SAM" id="Phobius"/>
    </source>
</evidence>